<name>A0A5B7H8Z0_PORTR</name>
<keyword evidence="3" id="KW-1185">Reference proteome</keyword>
<comment type="caution">
    <text evidence="2">The sequence shown here is derived from an EMBL/GenBank/DDBJ whole genome shotgun (WGS) entry which is preliminary data.</text>
</comment>
<proteinExistence type="predicted"/>
<dbReference type="EMBL" id="VSRR010026427">
    <property type="protein sequence ID" value="MPC67562.1"/>
    <property type="molecule type" value="Genomic_DNA"/>
</dbReference>
<evidence type="ECO:0000313" key="2">
    <source>
        <dbReference type="EMBL" id="MPC67562.1"/>
    </source>
</evidence>
<accession>A0A5B7H8Z0</accession>
<gene>
    <name evidence="2" type="ORF">E2C01_061739</name>
</gene>
<protein>
    <submittedName>
        <fullName evidence="2">Uncharacterized protein</fullName>
    </submittedName>
</protein>
<dbReference type="Proteomes" id="UP000324222">
    <property type="component" value="Unassembled WGS sequence"/>
</dbReference>
<dbReference type="AlphaFoldDB" id="A0A5B7H8Z0"/>
<organism evidence="2 3">
    <name type="scientific">Portunus trituberculatus</name>
    <name type="common">Swimming crab</name>
    <name type="synonym">Neptunus trituberculatus</name>
    <dbReference type="NCBI Taxonomy" id="210409"/>
    <lineage>
        <taxon>Eukaryota</taxon>
        <taxon>Metazoa</taxon>
        <taxon>Ecdysozoa</taxon>
        <taxon>Arthropoda</taxon>
        <taxon>Crustacea</taxon>
        <taxon>Multicrustacea</taxon>
        <taxon>Malacostraca</taxon>
        <taxon>Eumalacostraca</taxon>
        <taxon>Eucarida</taxon>
        <taxon>Decapoda</taxon>
        <taxon>Pleocyemata</taxon>
        <taxon>Brachyura</taxon>
        <taxon>Eubrachyura</taxon>
        <taxon>Portunoidea</taxon>
        <taxon>Portunidae</taxon>
        <taxon>Portuninae</taxon>
        <taxon>Portunus</taxon>
    </lineage>
</organism>
<evidence type="ECO:0000256" key="1">
    <source>
        <dbReference type="SAM" id="MobiDB-lite"/>
    </source>
</evidence>
<reference evidence="2 3" key="1">
    <citation type="submission" date="2019-05" db="EMBL/GenBank/DDBJ databases">
        <title>Another draft genome of Portunus trituberculatus and its Hox gene families provides insights of decapod evolution.</title>
        <authorList>
            <person name="Jeong J.-H."/>
            <person name="Song I."/>
            <person name="Kim S."/>
            <person name="Choi T."/>
            <person name="Kim D."/>
            <person name="Ryu S."/>
            <person name="Kim W."/>
        </authorList>
    </citation>
    <scope>NUCLEOTIDE SEQUENCE [LARGE SCALE GENOMIC DNA]</scope>
    <source>
        <tissue evidence="2">Muscle</tissue>
    </source>
</reference>
<feature type="region of interest" description="Disordered" evidence="1">
    <location>
        <begin position="1"/>
        <end position="86"/>
    </location>
</feature>
<sequence length="86" mass="9581">MHFRLAHSSPAQPNSVHWEALATKRTNELIKVTPNPQPTSEPVPSISQPPLANHQPSSQPPPSSRHHAITIHHSPLTYHHHSPPIR</sequence>
<evidence type="ECO:0000313" key="3">
    <source>
        <dbReference type="Proteomes" id="UP000324222"/>
    </source>
</evidence>